<name>A0A2P2NJZ2_RHIMU</name>
<evidence type="ECO:0000313" key="1">
    <source>
        <dbReference type="EMBL" id="MBX42808.1"/>
    </source>
</evidence>
<dbReference type="EMBL" id="GGEC01062324">
    <property type="protein sequence ID" value="MBX42808.1"/>
    <property type="molecule type" value="Transcribed_RNA"/>
</dbReference>
<dbReference type="AlphaFoldDB" id="A0A2P2NJZ2"/>
<reference evidence="1" key="1">
    <citation type="submission" date="2018-02" db="EMBL/GenBank/DDBJ databases">
        <title>Rhizophora mucronata_Transcriptome.</title>
        <authorList>
            <person name="Meera S.P."/>
            <person name="Sreeshan A."/>
            <person name="Augustine A."/>
        </authorList>
    </citation>
    <scope>NUCLEOTIDE SEQUENCE</scope>
    <source>
        <tissue evidence="1">Leaf</tissue>
    </source>
</reference>
<protein>
    <recommendedName>
        <fullName evidence="2">Retrovirus-related Pol polyprotein from transposon TNT 1-94</fullName>
    </recommendedName>
</protein>
<evidence type="ECO:0008006" key="2">
    <source>
        <dbReference type="Google" id="ProtNLM"/>
    </source>
</evidence>
<accession>A0A2P2NJZ2</accession>
<dbReference type="PANTHER" id="PTHR11439:SF521">
    <property type="entry name" value="RNA-DIRECTED DNA POLYMERASE"/>
    <property type="match status" value="1"/>
</dbReference>
<sequence length="137" mass="15615">MGKMSRYTSNSCDMHWHKVKRILKYLTKIKNYGISYVSHPSVIEGYSGACWITDKEDHISISGWIFMLSGGAISWGFKKQTCIVDSIIATKFIALTLASKEVEWLKNLIYEIPLGQKSLAPIYIHYDSIVTLVRSYS</sequence>
<organism evidence="1">
    <name type="scientific">Rhizophora mucronata</name>
    <name type="common">Asiatic mangrove</name>
    <dbReference type="NCBI Taxonomy" id="61149"/>
    <lineage>
        <taxon>Eukaryota</taxon>
        <taxon>Viridiplantae</taxon>
        <taxon>Streptophyta</taxon>
        <taxon>Embryophyta</taxon>
        <taxon>Tracheophyta</taxon>
        <taxon>Spermatophyta</taxon>
        <taxon>Magnoliopsida</taxon>
        <taxon>eudicotyledons</taxon>
        <taxon>Gunneridae</taxon>
        <taxon>Pentapetalae</taxon>
        <taxon>rosids</taxon>
        <taxon>fabids</taxon>
        <taxon>Malpighiales</taxon>
        <taxon>Rhizophoraceae</taxon>
        <taxon>Rhizophora</taxon>
    </lineage>
</organism>
<proteinExistence type="predicted"/>
<dbReference type="PANTHER" id="PTHR11439">
    <property type="entry name" value="GAG-POL-RELATED RETROTRANSPOSON"/>
    <property type="match status" value="1"/>
</dbReference>
<dbReference type="CDD" id="cd09272">
    <property type="entry name" value="RNase_HI_RT_Ty1"/>
    <property type="match status" value="1"/>
</dbReference>